<dbReference type="Proteomes" id="UP000054270">
    <property type="component" value="Unassembled WGS sequence"/>
</dbReference>
<comment type="subcellular location">
    <subcellularLocation>
        <location evidence="1">Nucleus</location>
        <location evidence="1">Nucleolus</location>
    </subcellularLocation>
</comment>
<dbReference type="PANTHER" id="PTHR23271">
    <property type="entry name" value="HEPATOCELLULAR CARCINOMA-ASSOCIATED ANTIGEN 66"/>
    <property type="match status" value="1"/>
</dbReference>
<dbReference type="AlphaFoldDB" id="A0A0D2P9U7"/>
<keyword evidence="3" id="KW-0698">rRNA processing</keyword>
<accession>A0A0D2P9U7</accession>
<dbReference type="STRING" id="945553.A0A0D2P9U7"/>
<feature type="domain" description="U3 small nucleolar RNA-associated protein 6 N-terminal" evidence="6">
    <location>
        <begin position="9"/>
        <end position="91"/>
    </location>
</feature>
<dbReference type="Pfam" id="PF08640">
    <property type="entry name" value="U3_assoc_6"/>
    <property type="match status" value="1"/>
</dbReference>
<sequence length="275" mass="30884">MERVHYQQEQMLDELKDLVDKGLFTEKETKAIMKKRTGFETALVRRVAKKADYLRYAAYEMGLEQLRRKRIARLGIPPGPATLSDYALVRRQLHIFERAVKKFKGDVGLWVQYIEVAKRAGARALVGRITARALQMHPHTPALFVLAAAHELEHHSPSAARMLLQRGLRLNGESMELWIEYLKMELGFVESLRRRWEVLGIKADTSTAITGEKMEAEAIEEGAAEAEAEFEADAAARARVLEGAIVESVISSAGQAVPRVEMFAGMVDVVRGFPL</sequence>
<evidence type="ECO:0000313" key="7">
    <source>
        <dbReference type="EMBL" id="KJA27664.1"/>
    </source>
</evidence>
<dbReference type="GO" id="GO:0000462">
    <property type="term" value="P:maturation of SSU-rRNA from tricistronic rRNA transcript (SSU-rRNA, 5.8S rRNA, LSU-rRNA)"/>
    <property type="evidence" value="ECO:0007669"/>
    <property type="project" value="InterPro"/>
</dbReference>
<dbReference type="SUPFAM" id="SSF48452">
    <property type="entry name" value="TPR-like"/>
    <property type="match status" value="1"/>
</dbReference>
<evidence type="ECO:0000313" key="8">
    <source>
        <dbReference type="Proteomes" id="UP000054270"/>
    </source>
</evidence>
<evidence type="ECO:0000256" key="3">
    <source>
        <dbReference type="ARBA" id="ARBA00022552"/>
    </source>
</evidence>
<reference evidence="8" key="1">
    <citation type="submission" date="2014-04" db="EMBL/GenBank/DDBJ databases">
        <title>Evolutionary Origins and Diversification of the Mycorrhizal Mutualists.</title>
        <authorList>
            <consortium name="DOE Joint Genome Institute"/>
            <consortium name="Mycorrhizal Genomics Consortium"/>
            <person name="Kohler A."/>
            <person name="Kuo A."/>
            <person name="Nagy L.G."/>
            <person name="Floudas D."/>
            <person name="Copeland A."/>
            <person name="Barry K.W."/>
            <person name="Cichocki N."/>
            <person name="Veneault-Fourrey C."/>
            <person name="LaButti K."/>
            <person name="Lindquist E.A."/>
            <person name="Lipzen A."/>
            <person name="Lundell T."/>
            <person name="Morin E."/>
            <person name="Murat C."/>
            <person name="Riley R."/>
            <person name="Ohm R."/>
            <person name="Sun H."/>
            <person name="Tunlid A."/>
            <person name="Henrissat B."/>
            <person name="Grigoriev I.V."/>
            <person name="Hibbett D.S."/>
            <person name="Martin F."/>
        </authorList>
    </citation>
    <scope>NUCLEOTIDE SEQUENCE [LARGE SCALE GENOMIC DNA]</scope>
    <source>
        <strain evidence="8">FD-334 SS-4</strain>
    </source>
</reference>
<evidence type="ECO:0000256" key="2">
    <source>
        <dbReference type="ARBA" id="ARBA00010734"/>
    </source>
</evidence>
<comment type="similarity">
    <text evidence="2">Belongs to the UTP6 family.</text>
</comment>
<evidence type="ECO:0000256" key="5">
    <source>
        <dbReference type="ARBA" id="ARBA00023242"/>
    </source>
</evidence>
<dbReference type="GO" id="GO:0030515">
    <property type="term" value="F:snoRNA binding"/>
    <property type="evidence" value="ECO:0007669"/>
    <property type="project" value="InterPro"/>
</dbReference>
<dbReference type="GO" id="GO:0032040">
    <property type="term" value="C:small-subunit processome"/>
    <property type="evidence" value="ECO:0007669"/>
    <property type="project" value="TreeGrafter"/>
</dbReference>
<evidence type="ECO:0000259" key="6">
    <source>
        <dbReference type="Pfam" id="PF08640"/>
    </source>
</evidence>
<dbReference type="InterPro" id="IPR013949">
    <property type="entry name" value="Utp6"/>
</dbReference>
<gene>
    <name evidence="7" type="ORF">HYPSUDRAFT_110412</name>
</gene>
<dbReference type="SMART" id="SM00386">
    <property type="entry name" value="HAT"/>
    <property type="match status" value="3"/>
</dbReference>
<dbReference type="InterPro" id="IPR055347">
    <property type="entry name" value="UTP6_N"/>
</dbReference>
<dbReference type="InterPro" id="IPR011990">
    <property type="entry name" value="TPR-like_helical_dom_sf"/>
</dbReference>
<dbReference type="PANTHER" id="PTHR23271:SF1">
    <property type="entry name" value="U3 SMALL NUCLEOLAR RNA-ASSOCIATED PROTEIN 6 HOMOLOG"/>
    <property type="match status" value="1"/>
</dbReference>
<keyword evidence="8" id="KW-1185">Reference proteome</keyword>
<feature type="non-terminal residue" evidence="7">
    <location>
        <position position="275"/>
    </location>
</feature>
<name>A0A0D2P9U7_HYPSF</name>
<protein>
    <recommendedName>
        <fullName evidence="6">U3 small nucleolar RNA-associated protein 6 N-terminal domain-containing protein</fullName>
    </recommendedName>
</protein>
<dbReference type="Gene3D" id="1.25.40.10">
    <property type="entry name" value="Tetratricopeptide repeat domain"/>
    <property type="match status" value="1"/>
</dbReference>
<dbReference type="OMA" id="HARNENL"/>
<proteinExistence type="inferred from homology"/>
<dbReference type="OrthoDB" id="28112at2759"/>
<evidence type="ECO:0000256" key="4">
    <source>
        <dbReference type="ARBA" id="ARBA00022737"/>
    </source>
</evidence>
<dbReference type="InterPro" id="IPR003107">
    <property type="entry name" value="HAT"/>
</dbReference>
<keyword evidence="5" id="KW-0539">Nucleus</keyword>
<evidence type="ECO:0000256" key="1">
    <source>
        <dbReference type="ARBA" id="ARBA00004604"/>
    </source>
</evidence>
<keyword evidence="4" id="KW-0677">Repeat</keyword>
<organism evidence="7 8">
    <name type="scientific">Hypholoma sublateritium (strain FD-334 SS-4)</name>
    <dbReference type="NCBI Taxonomy" id="945553"/>
    <lineage>
        <taxon>Eukaryota</taxon>
        <taxon>Fungi</taxon>
        <taxon>Dikarya</taxon>
        <taxon>Basidiomycota</taxon>
        <taxon>Agaricomycotina</taxon>
        <taxon>Agaricomycetes</taxon>
        <taxon>Agaricomycetidae</taxon>
        <taxon>Agaricales</taxon>
        <taxon>Agaricineae</taxon>
        <taxon>Strophariaceae</taxon>
        <taxon>Hypholoma</taxon>
    </lineage>
</organism>
<dbReference type="EMBL" id="KN817523">
    <property type="protein sequence ID" value="KJA27664.1"/>
    <property type="molecule type" value="Genomic_DNA"/>
</dbReference>
<dbReference type="GO" id="GO:0034388">
    <property type="term" value="C:Pwp2p-containing subcomplex of 90S preribosome"/>
    <property type="evidence" value="ECO:0007669"/>
    <property type="project" value="TreeGrafter"/>
</dbReference>